<evidence type="ECO:0000256" key="2">
    <source>
        <dbReference type="ARBA" id="ARBA00022552"/>
    </source>
</evidence>
<evidence type="ECO:0000313" key="7">
    <source>
        <dbReference type="EMBL" id="GAN78303.1"/>
    </source>
</evidence>
<keyword evidence="5 6" id="KW-0949">S-adenosyl-L-methionine</keyword>
<evidence type="ECO:0000313" key="8">
    <source>
        <dbReference type="Proteomes" id="UP000032680"/>
    </source>
</evidence>
<protein>
    <recommendedName>
        <fullName evidence="6">Ribosomal RNA small subunit methyltransferase G</fullName>
        <ecNumber evidence="6">2.1.1.170</ecNumber>
    </recommendedName>
    <alternativeName>
        <fullName evidence="6">16S rRNA 7-methylguanosine methyltransferase</fullName>
        <shortName evidence="6">16S rRNA m7G methyltransferase</shortName>
    </alternativeName>
</protein>
<feature type="binding site" evidence="6">
    <location>
        <position position="58"/>
    </location>
    <ligand>
        <name>S-adenosyl-L-methionine</name>
        <dbReference type="ChEBI" id="CHEBI:59789"/>
    </ligand>
</feature>
<dbReference type="NCBIfam" id="TIGR00138">
    <property type="entry name" value="rsmG_gidB"/>
    <property type="match status" value="1"/>
</dbReference>
<name>A0A0D6PAT1_9PROT</name>
<dbReference type="GO" id="GO:0070043">
    <property type="term" value="F:rRNA (guanine-N7-)-methyltransferase activity"/>
    <property type="evidence" value="ECO:0007669"/>
    <property type="project" value="UniProtKB-UniRule"/>
</dbReference>
<dbReference type="EC" id="2.1.1.170" evidence="6"/>
<dbReference type="InterPro" id="IPR029063">
    <property type="entry name" value="SAM-dependent_MTases_sf"/>
</dbReference>
<dbReference type="PANTHER" id="PTHR31760:SF0">
    <property type="entry name" value="S-ADENOSYL-L-METHIONINE-DEPENDENT METHYLTRANSFERASES SUPERFAMILY PROTEIN"/>
    <property type="match status" value="1"/>
</dbReference>
<dbReference type="SUPFAM" id="SSF53335">
    <property type="entry name" value="S-adenosyl-L-methionine-dependent methyltransferases"/>
    <property type="match status" value="1"/>
</dbReference>
<reference evidence="7 8" key="1">
    <citation type="submission" date="2012-11" db="EMBL/GenBank/DDBJ databases">
        <title>Whole genome sequence of Acidisphaera rubrifaciens HS-AP3.</title>
        <authorList>
            <person name="Azuma Y."/>
            <person name="Higashiura N."/>
            <person name="Hirakawa H."/>
            <person name="Matsushita K."/>
        </authorList>
    </citation>
    <scope>NUCLEOTIDE SEQUENCE [LARGE SCALE GENOMIC DNA]</scope>
    <source>
        <strain evidence="7 8">HS-AP3</strain>
    </source>
</reference>
<proteinExistence type="inferred from homology"/>
<comment type="caution">
    <text evidence="6">Lacks conserved residue(s) required for the propagation of feature annotation.</text>
</comment>
<comment type="caution">
    <text evidence="7">The sequence shown here is derived from an EMBL/GenBank/DDBJ whole genome shotgun (WGS) entry which is preliminary data.</text>
</comment>
<keyword evidence="1 6" id="KW-0963">Cytoplasm</keyword>
<evidence type="ECO:0000256" key="5">
    <source>
        <dbReference type="ARBA" id="ARBA00022691"/>
    </source>
</evidence>
<keyword evidence="3 6" id="KW-0489">Methyltransferase</keyword>
<dbReference type="Pfam" id="PF02527">
    <property type="entry name" value="GidB"/>
    <property type="match status" value="1"/>
</dbReference>
<sequence length="199" mass="20883">MELRARLDAYAALLLRWNARINLIGPSTIASIWQRHIDDSLQLAPLCPAGAGGAADLGSGAGFPGLVLALATGRSFTLVEADRRKAAFLAEAVRVTGAPARVACARIADLAPLGATLITARALAPLPDLLALAVPHLAAGGVLLLPKGAQASAELTNARRGWHMRVDAFPSRTAREATILRLSELRRVEPSTPERHATS</sequence>
<dbReference type="Proteomes" id="UP000032680">
    <property type="component" value="Unassembled WGS sequence"/>
</dbReference>
<dbReference type="PANTHER" id="PTHR31760">
    <property type="entry name" value="S-ADENOSYL-L-METHIONINE-DEPENDENT METHYLTRANSFERASES SUPERFAMILY PROTEIN"/>
    <property type="match status" value="1"/>
</dbReference>
<dbReference type="EMBL" id="BANB01000740">
    <property type="protein sequence ID" value="GAN78303.1"/>
    <property type="molecule type" value="Genomic_DNA"/>
</dbReference>
<feature type="binding site" evidence="6">
    <location>
        <position position="121"/>
    </location>
    <ligand>
        <name>S-adenosyl-L-methionine</name>
        <dbReference type="ChEBI" id="CHEBI:59789"/>
    </ligand>
</feature>
<comment type="function">
    <text evidence="6">Specifically methylates the N7 position of guanine in position 527 of 16S rRNA.</text>
</comment>
<dbReference type="InterPro" id="IPR003682">
    <property type="entry name" value="rRNA_ssu_MeTfrase_G"/>
</dbReference>
<accession>A0A0D6PAT1</accession>
<dbReference type="RefSeq" id="WP_241771221.1">
    <property type="nucleotide sequence ID" value="NZ_BANB01000740.1"/>
</dbReference>
<comment type="catalytic activity">
    <reaction evidence="6">
        <text>guanosine(527) in 16S rRNA + S-adenosyl-L-methionine = N(7)-methylguanosine(527) in 16S rRNA + S-adenosyl-L-homocysteine</text>
        <dbReference type="Rhea" id="RHEA:42732"/>
        <dbReference type="Rhea" id="RHEA-COMP:10209"/>
        <dbReference type="Rhea" id="RHEA-COMP:10210"/>
        <dbReference type="ChEBI" id="CHEBI:57856"/>
        <dbReference type="ChEBI" id="CHEBI:59789"/>
        <dbReference type="ChEBI" id="CHEBI:74269"/>
        <dbReference type="ChEBI" id="CHEBI:74480"/>
        <dbReference type="EC" id="2.1.1.170"/>
    </reaction>
</comment>
<keyword evidence="4 6" id="KW-0808">Transferase</keyword>
<dbReference type="GO" id="GO:0005829">
    <property type="term" value="C:cytosol"/>
    <property type="evidence" value="ECO:0007669"/>
    <property type="project" value="TreeGrafter"/>
</dbReference>
<keyword evidence="8" id="KW-1185">Reference proteome</keyword>
<feature type="binding site" evidence="6">
    <location>
        <position position="63"/>
    </location>
    <ligand>
        <name>S-adenosyl-L-methionine</name>
        <dbReference type="ChEBI" id="CHEBI:59789"/>
    </ligand>
</feature>
<evidence type="ECO:0000256" key="6">
    <source>
        <dbReference type="HAMAP-Rule" id="MF_00074"/>
    </source>
</evidence>
<dbReference type="AlphaFoldDB" id="A0A0D6PAT1"/>
<organism evidence="7 8">
    <name type="scientific">Acidisphaera rubrifaciens HS-AP3</name>
    <dbReference type="NCBI Taxonomy" id="1231350"/>
    <lineage>
        <taxon>Bacteria</taxon>
        <taxon>Pseudomonadati</taxon>
        <taxon>Pseudomonadota</taxon>
        <taxon>Alphaproteobacteria</taxon>
        <taxon>Acetobacterales</taxon>
        <taxon>Acetobacteraceae</taxon>
        <taxon>Acidisphaera</taxon>
    </lineage>
</organism>
<comment type="similarity">
    <text evidence="6">Belongs to the methyltransferase superfamily. RNA methyltransferase RsmG family.</text>
</comment>
<gene>
    <name evidence="6" type="primary">rsmG</name>
    <name evidence="7" type="ORF">Asru_0741_03</name>
</gene>
<evidence type="ECO:0000256" key="4">
    <source>
        <dbReference type="ARBA" id="ARBA00022679"/>
    </source>
</evidence>
<evidence type="ECO:0000256" key="3">
    <source>
        <dbReference type="ARBA" id="ARBA00022603"/>
    </source>
</evidence>
<comment type="subcellular location">
    <subcellularLocation>
        <location evidence="6">Cytoplasm</location>
    </subcellularLocation>
</comment>
<keyword evidence="2 6" id="KW-0698">rRNA processing</keyword>
<dbReference type="Gene3D" id="3.40.50.150">
    <property type="entry name" value="Vaccinia Virus protein VP39"/>
    <property type="match status" value="1"/>
</dbReference>
<dbReference type="HAMAP" id="MF_00074">
    <property type="entry name" value="16SrRNA_methyltr_G"/>
    <property type="match status" value="1"/>
</dbReference>
<evidence type="ECO:0000256" key="1">
    <source>
        <dbReference type="ARBA" id="ARBA00022490"/>
    </source>
</evidence>